<dbReference type="AlphaFoldDB" id="A0A8H3C0X0"/>
<protein>
    <recommendedName>
        <fullName evidence="5">Transmembrane protein</fullName>
    </recommendedName>
</protein>
<feature type="compositionally biased region" description="Basic and acidic residues" evidence="1">
    <location>
        <begin position="428"/>
        <end position="442"/>
    </location>
</feature>
<feature type="transmembrane region" description="Helical" evidence="2">
    <location>
        <begin position="159"/>
        <end position="178"/>
    </location>
</feature>
<feature type="compositionally biased region" description="Polar residues" evidence="1">
    <location>
        <begin position="346"/>
        <end position="358"/>
    </location>
</feature>
<feature type="transmembrane region" description="Helical" evidence="2">
    <location>
        <begin position="90"/>
        <end position="110"/>
    </location>
</feature>
<dbReference type="PANTHER" id="PTHR35179">
    <property type="entry name" value="PROTEIN CBG02620"/>
    <property type="match status" value="1"/>
</dbReference>
<dbReference type="Proteomes" id="UP000663853">
    <property type="component" value="Unassembled WGS sequence"/>
</dbReference>
<comment type="caution">
    <text evidence="3">The sequence shown here is derived from an EMBL/GenBank/DDBJ whole genome shotgun (WGS) entry which is preliminary data.</text>
</comment>
<evidence type="ECO:0000313" key="4">
    <source>
        <dbReference type="Proteomes" id="UP000663853"/>
    </source>
</evidence>
<evidence type="ECO:0000313" key="3">
    <source>
        <dbReference type="EMBL" id="CAE6470541.1"/>
    </source>
</evidence>
<keyword evidence="2" id="KW-0812">Transmembrane</keyword>
<dbReference type="PANTHER" id="PTHR35179:SF1">
    <property type="entry name" value="INTEGRAL MEMBRANE PROTEIN"/>
    <property type="match status" value="1"/>
</dbReference>
<reference evidence="3" key="1">
    <citation type="submission" date="2021-01" db="EMBL/GenBank/DDBJ databases">
        <authorList>
            <person name="Kaushik A."/>
        </authorList>
    </citation>
    <scope>NUCLEOTIDE SEQUENCE</scope>
    <source>
        <strain evidence="3">AG6-10EEA</strain>
    </source>
</reference>
<name>A0A8H3C0X0_9AGAM</name>
<evidence type="ECO:0000256" key="1">
    <source>
        <dbReference type="SAM" id="MobiDB-lite"/>
    </source>
</evidence>
<gene>
    <name evidence="3" type="ORF">RDB_LOCUS73675</name>
</gene>
<feature type="compositionally biased region" description="Low complexity" evidence="1">
    <location>
        <begin position="395"/>
        <end position="405"/>
    </location>
</feature>
<feature type="region of interest" description="Disordered" evidence="1">
    <location>
        <begin position="333"/>
        <end position="494"/>
    </location>
</feature>
<keyword evidence="2" id="KW-1133">Transmembrane helix</keyword>
<keyword evidence="2" id="KW-0472">Membrane</keyword>
<feature type="transmembrane region" description="Helical" evidence="2">
    <location>
        <begin position="122"/>
        <end position="153"/>
    </location>
</feature>
<dbReference type="EMBL" id="CAJMXA010001814">
    <property type="protein sequence ID" value="CAE6470541.1"/>
    <property type="molecule type" value="Genomic_DNA"/>
</dbReference>
<feature type="compositionally biased region" description="Basic and acidic residues" evidence="1">
    <location>
        <begin position="472"/>
        <end position="483"/>
    </location>
</feature>
<feature type="compositionally biased region" description="Basic and acidic residues" evidence="1">
    <location>
        <begin position="367"/>
        <end position="392"/>
    </location>
</feature>
<feature type="compositionally biased region" description="Basic and acidic residues" evidence="1">
    <location>
        <begin position="333"/>
        <end position="345"/>
    </location>
</feature>
<feature type="transmembrane region" description="Helical" evidence="2">
    <location>
        <begin position="185"/>
        <end position="209"/>
    </location>
</feature>
<evidence type="ECO:0008006" key="5">
    <source>
        <dbReference type="Google" id="ProtNLM"/>
    </source>
</evidence>
<organism evidence="3 4">
    <name type="scientific">Rhizoctonia solani</name>
    <dbReference type="NCBI Taxonomy" id="456999"/>
    <lineage>
        <taxon>Eukaryota</taxon>
        <taxon>Fungi</taxon>
        <taxon>Dikarya</taxon>
        <taxon>Basidiomycota</taxon>
        <taxon>Agaricomycotina</taxon>
        <taxon>Agaricomycetes</taxon>
        <taxon>Cantharellales</taxon>
        <taxon>Ceratobasidiaceae</taxon>
        <taxon>Rhizoctonia</taxon>
    </lineage>
</organism>
<evidence type="ECO:0000256" key="2">
    <source>
        <dbReference type="SAM" id="Phobius"/>
    </source>
</evidence>
<sequence>MDWNWNWKNPFNFLTGFETLTVVGAQKSFRTFKDFIPSPRLASSAPPTWVPSGNHVTSSASPSTLAMTWPTFHTEHPIKQLEVKDGDMKLATLAFGWTIGFGYFVVWHAIRQTKRLNAFTVMIWGEILVCAIFAIICWLYLCGIIGYSFWFYFTILTTWALQVQFLLQIIVNRICILLSTPRQRFWLKFIIAAWITAINISVYCIWVPAKLQISDRYHEINVWWDRTEKCLYLVTDGILNYMFIRSIKQRLLKVGLKKYDKLVKFNEKIIAVSLAMDVLIITMMSHPNDFVYMQFHPVAYIVKLEIEMCMSKLMIKVATGTGITVYEGDALEASHSKSSKERREQNTNQHSRTGNSVNIRVATHTITHSDHHENDRGNNDLESRIEFDDPKARRLSALRAPAAKRQPTVGWENRDRSEPIELEVYSPDDSKTRDYDSDDRSNTSKRPRSWIEEAPYTPNPAKQLSETTIAIKDPDVDLERGDACSDDDDADATGGVTMTYLGAFPRLDKD</sequence>
<proteinExistence type="predicted"/>
<accession>A0A8H3C0X0</accession>